<protein>
    <submittedName>
        <fullName evidence="9">Small-conductance mechanosensitive channel</fullName>
    </submittedName>
</protein>
<dbReference type="OrthoDB" id="9809206at2"/>
<dbReference type="InterPro" id="IPR010920">
    <property type="entry name" value="LSM_dom_sf"/>
</dbReference>
<dbReference type="STRING" id="1188229.GlitD10_1632"/>
<evidence type="ECO:0000256" key="6">
    <source>
        <dbReference type="ARBA" id="ARBA00023136"/>
    </source>
</evidence>
<keyword evidence="3" id="KW-1003">Cell membrane</keyword>
<dbReference type="InterPro" id="IPR006685">
    <property type="entry name" value="MscS_channel_2nd"/>
</dbReference>
<feature type="domain" description="Cyclic nucleotide-binding" evidence="8">
    <location>
        <begin position="312"/>
        <end position="429"/>
    </location>
</feature>
<dbReference type="GO" id="GO:0005886">
    <property type="term" value="C:plasma membrane"/>
    <property type="evidence" value="ECO:0007669"/>
    <property type="project" value="UniProtKB-SubCell"/>
</dbReference>
<evidence type="ECO:0000256" key="5">
    <source>
        <dbReference type="ARBA" id="ARBA00022989"/>
    </source>
</evidence>
<dbReference type="InterPro" id="IPR049278">
    <property type="entry name" value="MS_channel_C"/>
</dbReference>
<dbReference type="PANTHER" id="PTHR30347:SF1">
    <property type="entry name" value="MECHANOSENSITIVE CHANNEL MSCK"/>
    <property type="match status" value="1"/>
</dbReference>
<keyword evidence="10" id="KW-1185">Reference proteome</keyword>
<dbReference type="InterPro" id="IPR011066">
    <property type="entry name" value="MscS_channel_C_sf"/>
</dbReference>
<dbReference type="AlphaFoldDB" id="A0A1J0ADE4"/>
<evidence type="ECO:0000313" key="9">
    <source>
        <dbReference type="EMBL" id="APB33956.1"/>
    </source>
</evidence>
<dbReference type="InterPro" id="IPR052702">
    <property type="entry name" value="MscS-like_channel"/>
</dbReference>
<dbReference type="PANTHER" id="PTHR30347">
    <property type="entry name" value="POTASSIUM CHANNEL RELATED"/>
    <property type="match status" value="1"/>
</dbReference>
<proteinExistence type="inferred from homology"/>
<dbReference type="EMBL" id="CP017675">
    <property type="protein sequence ID" value="APB33956.1"/>
    <property type="molecule type" value="Genomic_DNA"/>
</dbReference>
<dbReference type="SUPFAM" id="SSF51206">
    <property type="entry name" value="cAMP-binding domain-like"/>
    <property type="match status" value="1"/>
</dbReference>
<dbReference type="InterPro" id="IPR000595">
    <property type="entry name" value="cNMP-bd_dom"/>
</dbReference>
<evidence type="ECO:0000256" key="7">
    <source>
        <dbReference type="SAM" id="Phobius"/>
    </source>
</evidence>
<dbReference type="SUPFAM" id="SSF82861">
    <property type="entry name" value="Mechanosensitive channel protein MscS (YggB), transmembrane region"/>
    <property type="match status" value="1"/>
</dbReference>
<dbReference type="KEGG" id="glt:GlitD10_1632"/>
<evidence type="ECO:0000256" key="4">
    <source>
        <dbReference type="ARBA" id="ARBA00022692"/>
    </source>
</evidence>
<keyword evidence="4 7" id="KW-0812">Transmembrane</keyword>
<name>A0A1J0ADE4_9CYAN</name>
<feature type="transmembrane region" description="Helical" evidence="7">
    <location>
        <begin position="92"/>
        <end position="110"/>
    </location>
</feature>
<dbReference type="InterPro" id="IPR018490">
    <property type="entry name" value="cNMP-bd_dom_sf"/>
</dbReference>
<evidence type="ECO:0000256" key="1">
    <source>
        <dbReference type="ARBA" id="ARBA00004651"/>
    </source>
</evidence>
<dbReference type="Gene3D" id="2.60.120.10">
    <property type="entry name" value="Jelly Rolls"/>
    <property type="match status" value="1"/>
</dbReference>
<dbReference type="InterPro" id="IPR014710">
    <property type="entry name" value="RmlC-like_jellyroll"/>
</dbReference>
<feature type="transmembrane region" description="Helical" evidence="7">
    <location>
        <begin position="66"/>
        <end position="86"/>
    </location>
</feature>
<comment type="similarity">
    <text evidence="2">Belongs to the MscS (TC 1.A.23) family.</text>
</comment>
<evidence type="ECO:0000313" key="10">
    <source>
        <dbReference type="Proteomes" id="UP000180235"/>
    </source>
</evidence>
<dbReference type="SUPFAM" id="SSF50182">
    <property type="entry name" value="Sm-like ribonucleoproteins"/>
    <property type="match status" value="1"/>
</dbReference>
<dbReference type="GO" id="GO:0055085">
    <property type="term" value="P:transmembrane transport"/>
    <property type="evidence" value="ECO:0007669"/>
    <property type="project" value="InterPro"/>
</dbReference>
<dbReference type="Pfam" id="PF00924">
    <property type="entry name" value="MS_channel_2nd"/>
    <property type="match status" value="1"/>
</dbReference>
<dbReference type="Gene3D" id="3.30.70.100">
    <property type="match status" value="1"/>
</dbReference>
<dbReference type="Proteomes" id="UP000180235">
    <property type="component" value="Chromosome"/>
</dbReference>
<dbReference type="Pfam" id="PF00027">
    <property type="entry name" value="cNMP_binding"/>
    <property type="match status" value="1"/>
</dbReference>
<dbReference type="Gene3D" id="2.30.30.60">
    <property type="match status" value="1"/>
</dbReference>
<dbReference type="RefSeq" id="WP_084111608.1">
    <property type="nucleotide sequence ID" value="NZ_CP017675.1"/>
</dbReference>
<dbReference type="SUPFAM" id="SSF82689">
    <property type="entry name" value="Mechanosensitive channel protein MscS (YggB), C-terminal domain"/>
    <property type="match status" value="1"/>
</dbReference>
<feature type="transmembrane region" description="Helical" evidence="7">
    <location>
        <begin position="20"/>
        <end position="45"/>
    </location>
</feature>
<dbReference type="InterPro" id="IPR023408">
    <property type="entry name" value="MscS_beta-dom_sf"/>
</dbReference>
<sequence length="473" mass="53353">MTFARWLEMMQMFLTRPLFYLGSEAISVSWLAQLTISLLLVVLFGRCLKYVLKYRILTRFDEGNREAVATLISYGVGTFLFLVVLQSSGIDLAAFAILAGGLGVGIGFGLQDAARNLVSGLTLLLERKLKVGDYIEVDGMTGHIREIDMRATTIHTFNGGDVVVPNSRLVDTNILNWSYNNTLGRLKLPVGVAYGTDPLVVEEVLLTSAYEEPAVLRTPNPKVIFLGFGTNSLDFELWVWLGQIDRGITIKSELYFRILCAFERYGIEVPFPQLDMWIRHPQQLQSILNGHVAEAPPCRPVPLHQLLQQVTYFENYNRVQLRHLIEMGYRVYLRPGEAVAQEGEQMPAFCIVLRGEMEVYQTKLERQLASGETGYFFGEVPIMLDIPCPATYRAMADTVLFAISRENMEHLLASDPQLAEAITQELSHRQEIVTTVCQQLRDLGLIDSKGKDQVTFVAWIRRRLQKLGATLQI</sequence>
<reference evidence="9 10" key="1">
    <citation type="submission" date="2016-10" db="EMBL/GenBank/DDBJ databases">
        <title>Description of Gloeomargarita lithophora gen. nov., sp. nov., a thylakoid-bearing basal-branching cyanobacterium with intracellular carbonates, and proposal for Gloeomargaritales ord. nov.</title>
        <authorList>
            <person name="Moreira D."/>
            <person name="Tavera R."/>
            <person name="Benzerara K."/>
            <person name="Skouri-Panet F."/>
            <person name="Couradeau E."/>
            <person name="Gerard E."/>
            <person name="Loussert C."/>
            <person name="Novelo E."/>
            <person name="Zivanovic Y."/>
            <person name="Lopez-Garcia P."/>
        </authorList>
    </citation>
    <scope>NUCLEOTIDE SEQUENCE [LARGE SCALE GENOMIC DNA]</scope>
    <source>
        <strain evidence="9 10">D10</strain>
    </source>
</reference>
<dbReference type="Pfam" id="PF21082">
    <property type="entry name" value="MS_channel_3rd"/>
    <property type="match status" value="1"/>
</dbReference>
<comment type="subcellular location">
    <subcellularLocation>
        <location evidence="1">Cell membrane</location>
        <topology evidence="1">Multi-pass membrane protein</topology>
    </subcellularLocation>
</comment>
<evidence type="ECO:0000259" key="8">
    <source>
        <dbReference type="PROSITE" id="PS50042"/>
    </source>
</evidence>
<dbReference type="SMART" id="SM00100">
    <property type="entry name" value="cNMP"/>
    <property type="match status" value="1"/>
</dbReference>
<evidence type="ECO:0000256" key="2">
    <source>
        <dbReference type="ARBA" id="ARBA00008017"/>
    </source>
</evidence>
<dbReference type="PROSITE" id="PS50042">
    <property type="entry name" value="CNMP_BINDING_3"/>
    <property type="match status" value="1"/>
</dbReference>
<keyword evidence="6 7" id="KW-0472">Membrane</keyword>
<evidence type="ECO:0000256" key="3">
    <source>
        <dbReference type="ARBA" id="ARBA00022475"/>
    </source>
</evidence>
<keyword evidence="5 7" id="KW-1133">Transmembrane helix</keyword>
<accession>A0A1J0ADE4</accession>
<dbReference type="CDD" id="cd00038">
    <property type="entry name" value="CAP_ED"/>
    <property type="match status" value="1"/>
</dbReference>
<gene>
    <name evidence="9" type="ORF">GlitD10_1632</name>
</gene>
<dbReference type="Gene3D" id="1.10.287.1260">
    <property type="match status" value="1"/>
</dbReference>
<dbReference type="InterPro" id="IPR011014">
    <property type="entry name" value="MscS_channel_TM-2"/>
</dbReference>
<organism evidence="9 10">
    <name type="scientific">Gloeomargarita lithophora Alchichica-D10</name>
    <dbReference type="NCBI Taxonomy" id="1188229"/>
    <lineage>
        <taxon>Bacteria</taxon>
        <taxon>Bacillati</taxon>
        <taxon>Cyanobacteriota</taxon>
        <taxon>Cyanophyceae</taxon>
        <taxon>Gloeomargaritales</taxon>
        <taxon>Gloeomargaritaceae</taxon>
        <taxon>Gloeomargarita</taxon>
    </lineage>
</organism>